<reference evidence="11 12" key="1">
    <citation type="submission" date="2019-08" db="EMBL/GenBank/DDBJ databases">
        <title>In-depth cultivation of the pig gut microbiome towards novel bacterial diversity and tailored functional studies.</title>
        <authorList>
            <person name="Wylensek D."/>
            <person name="Hitch T.C.A."/>
            <person name="Clavel T."/>
        </authorList>
    </citation>
    <scope>NUCLEOTIDE SEQUENCE [LARGE SCALE GENOMIC DNA]</scope>
    <source>
        <strain evidence="11 12">Oil+RF-744-GAM-WT-6</strain>
    </source>
</reference>
<dbReference type="NCBIfam" id="TIGR02227">
    <property type="entry name" value="sigpep_I_bact"/>
    <property type="match status" value="1"/>
</dbReference>
<keyword evidence="8" id="KW-0472">Membrane</keyword>
<dbReference type="GO" id="GO:0006465">
    <property type="term" value="P:signal peptide processing"/>
    <property type="evidence" value="ECO:0007669"/>
    <property type="project" value="InterPro"/>
</dbReference>
<keyword evidence="8" id="KW-1133">Transmembrane helix</keyword>
<dbReference type="GO" id="GO:0009003">
    <property type="term" value="F:signal peptidase activity"/>
    <property type="evidence" value="ECO:0007669"/>
    <property type="project" value="UniProtKB-EC"/>
</dbReference>
<dbReference type="GO" id="GO:0005886">
    <property type="term" value="C:plasma membrane"/>
    <property type="evidence" value="ECO:0007669"/>
    <property type="project" value="UniProtKB-SubCell"/>
</dbReference>
<dbReference type="InterPro" id="IPR019756">
    <property type="entry name" value="Pept_S26A_signal_pept_1_Ser-AS"/>
</dbReference>
<evidence type="ECO:0000256" key="6">
    <source>
        <dbReference type="ARBA" id="ARBA00022801"/>
    </source>
</evidence>
<feature type="active site" evidence="7">
    <location>
        <position position="55"/>
    </location>
</feature>
<evidence type="ECO:0000313" key="11">
    <source>
        <dbReference type="EMBL" id="MSS59171.1"/>
    </source>
</evidence>
<evidence type="ECO:0000256" key="3">
    <source>
        <dbReference type="ARBA" id="ARBA00009370"/>
    </source>
</evidence>
<comment type="caution">
    <text evidence="11">The sequence shown here is derived from an EMBL/GenBank/DDBJ whole genome shotgun (WGS) entry which is preliminary data.</text>
</comment>
<comment type="similarity">
    <text evidence="3 9">Belongs to the peptidase S26 family.</text>
</comment>
<keyword evidence="12" id="KW-1185">Reference proteome</keyword>
<feature type="transmembrane region" description="Helical" evidence="8">
    <location>
        <begin position="27"/>
        <end position="46"/>
    </location>
</feature>
<evidence type="ECO:0000313" key="12">
    <source>
        <dbReference type="Proteomes" id="UP000461880"/>
    </source>
</evidence>
<evidence type="ECO:0000256" key="7">
    <source>
        <dbReference type="PIRSR" id="PIRSR600223-1"/>
    </source>
</evidence>
<dbReference type="EC" id="3.4.21.89" evidence="4 8"/>
<evidence type="ECO:0000256" key="1">
    <source>
        <dbReference type="ARBA" id="ARBA00000677"/>
    </source>
</evidence>
<dbReference type="GO" id="GO:0004252">
    <property type="term" value="F:serine-type endopeptidase activity"/>
    <property type="evidence" value="ECO:0007669"/>
    <property type="project" value="InterPro"/>
</dbReference>
<dbReference type="PANTHER" id="PTHR43390">
    <property type="entry name" value="SIGNAL PEPTIDASE I"/>
    <property type="match status" value="1"/>
</dbReference>
<gene>
    <name evidence="11" type="primary">lepB</name>
    <name evidence="11" type="ORF">FYJ51_09720</name>
</gene>
<dbReference type="InterPro" id="IPR000223">
    <property type="entry name" value="Pept_S26A_signal_pept_1"/>
</dbReference>
<sequence length="195" mass="22252">MDSEETKNESEVPEPKKSSFWSETWDFIRTLVISMICVFLVAHFLVRPIRVQGNSMYPTLESESVGLANVLSVEMGDLSRFDIAIIYLPEKKEYLVKRIIGLPGETVSYTDGQLYINGEPVDEPFLNADYTSQWGDEFMSNVEPITLGEDEYYCLGDNRPNSRDSRYYGPFTNSQIIAKGALILWPFSDFGVKSW</sequence>
<dbReference type="InterPro" id="IPR036286">
    <property type="entry name" value="LexA/Signal_pep-like_sf"/>
</dbReference>
<evidence type="ECO:0000256" key="5">
    <source>
        <dbReference type="ARBA" id="ARBA00022670"/>
    </source>
</evidence>
<dbReference type="InterPro" id="IPR019757">
    <property type="entry name" value="Pept_S26A_signal_pept_1_Lys-AS"/>
</dbReference>
<dbReference type="RefSeq" id="WP_154505325.1">
    <property type="nucleotide sequence ID" value="NZ_JAQXPC010000016.1"/>
</dbReference>
<dbReference type="AlphaFoldDB" id="A0A7X2NT85"/>
<dbReference type="CDD" id="cd06530">
    <property type="entry name" value="S26_SPase_I"/>
    <property type="match status" value="1"/>
</dbReference>
<comment type="subcellular location">
    <subcellularLocation>
        <location evidence="2">Cell membrane</location>
        <topology evidence="2">Single-pass type II membrane protein</topology>
    </subcellularLocation>
    <subcellularLocation>
        <location evidence="9">Membrane</location>
        <topology evidence="9">Single-pass type II membrane protein</topology>
    </subcellularLocation>
</comment>
<evidence type="ECO:0000256" key="4">
    <source>
        <dbReference type="ARBA" id="ARBA00013208"/>
    </source>
</evidence>
<evidence type="ECO:0000256" key="9">
    <source>
        <dbReference type="RuleBase" id="RU362042"/>
    </source>
</evidence>
<dbReference type="SUPFAM" id="SSF51306">
    <property type="entry name" value="LexA/Signal peptidase"/>
    <property type="match status" value="1"/>
</dbReference>
<feature type="domain" description="Peptidase S26" evidence="10">
    <location>
        <begin position="25"/>
        <end position="185"/>
    </location>
</feature>
<dbReference type="InterPro" id="IPR019533">
    <property type="entry name" value="Peptidase_S26"/>
</dbReference>
<dbReference type="PANTHER" id="PTHR43390:SF1">
    <property type="entry name" value="CHLOROPLAST PROCESSING PEPTIDASE"/>
    <property type="match status" value="1"/>
</dbReference>
<evidence type="ECO:0000259" key="10">
    <source>
        <dbReference type="Pfam" id="PF10502"/>
    </source>
</evidence>
<dbReference type="Gene3D" id="2.10.109.10">
    <property type="entry name" value="Umud Fragment, subunit A"/>
    <property type="match status" value="1"/>
</dbReference>
<dbReference type="PROSITE" id="PS00501">
    <property type="entry name" value="SPASE_I_1"/>
    <property type="match status" value="1"/>
</dbReference>
<dbReference type="PROSITE" id="PS00760">
    <property type="entry name" value="SPASE_I_2"/>
    <property type="match status" value="1"/>
</dbReference>
<dbReference type="Pfam" id="PF10502">
    <property type="entry name" value="Peptidase_S26"/>
    <property type="match status" value="1"/>
</dbReference>
<dbReference type="PROSITE" id="PS00761">
    <property type="entry name" value="SPASE_I_3"/>
    <property type="match status" value="1"/>
</dbReference>
<proteinExistence type="inferred from homology"/>
<comment type="catalytic activity">
    <reaction evidence="1 8">
        <text>Cleavage of hydrophobic, N-terminal signal or leader sequences from secreted and periplasmic proteins.</text>
        <dbReference type="EC" id="3.4.21.89"/>
    </reaction>
</comment>
<protein>
    <recommendedName>
        <fullName evidence="4 8">Signal peptidase I</fullName>
        <ecNumber evidence="4 8">3.4.21.89</ecNumber>
    </recommendedName>
</protein>
<keyword evidence="6 8" id="KW-0378">Hydrolase</keyword>
<dbReference type="Proteomes" id="UP000461880">
    <property type="component" value="Unassembled WGS sequence"/>
</dbReference>
<keyword evidence="5 8" id="KW-0645">Protease</keyword>
<name>A0A7X2NT85_9FIRM</name>
<dbReference type="InterPro" id="IPR019758">
    <property type="entry name" value="Pept_S26A_signal_pept_1_CS"/>
</dbReference>
<feature type="active site" evidence="7">
    <location>
        <position position="97"/>
    </location>
</feature>
<keyword evidence="8" id="KW-0812">Transmembrane</keyword>
<organism evidence="11 12">
    <name type="scientific">Stecheria intestinalis</name>
    <dbReference type="NCBI Taxonomy" id="2606630"/>
    <lineage>
        <taxon>Bacteria</taxon>
        <taxon>Bacillati</taxon>
        <taxon>Bacillota</taxon>
        <taxon>Erysipelotrichia</taxon>
        <taxon>Erysipelotrichales</taxon>
        <taxon>Erysipelotrichaceae</taxon>
        <taxon>Stecheria</taxon>
    </lineage>
</organism>
<dbReference type="PRINTS" id="PR00727">
    <property type="entry name" value="LEADERPTASE"/>
</dbReference>
<evidence type="ECO:0000256" key="8">
    <source>
        <dbReference type="RuleBase" id="RU003993"/>
    </source>
</evidence>
<accession>A0A7X2NT85</accession>
<evidence type="ECO:0000256" key="2">
    <source>
        <dbReference type="ARBA" id="ARBA00004401"/>
    </source>
</evidence>
<dbReference type="EMBL" id="VUMN01000024">
    <property type="protein sequence ID" value="MSS59171.1"/>
    <property type="molecule type" value="Genomic_DNA"/>
</dbReference>